<dbReference type="NCBIfam" id="TIGR03891">
    <property type="entry name" value="thiopep_ocin"/>
    <property type="match status" value="1"/>
</dbReference>
<feature type="domain" description="Lantibiotic dehydratase N-terminal" evidence="1">
    <location>
        <begin position="4"/>
        <end position="642"/>
    </location>
</feature>
<dbReference type="HOGENOM" id="CLU_010573_2_0_11"/>
<dbReference type="AlphaFoldDB" id="J7L1J2"/>
<dbReference type="Pfam" id="PF14028">
    <property type="entry name" value="Lant_dehydr_C"/>
    <property type="match status" value="1"/>
</dbReference>
<dbReference type="KEGG" id="nal:B005_2169"/>
<feature type="domain" description="Thiopeptide-type bacteriocin biosynthesis" evidence="2">
    <location>
        <begin position="709"/>
        <end position="945"/>
    </location>
</feature>
<organism evidence="3 4">
    <name type="scientific">Nocardiopsis alba (strain ATCC BAA-2165 / BE74)</name>
    <dbReference type="NCBI Taxonomy" id="1205910"/>
    <lineage>
        <taxon>Bacteria</taxon>
        <taxon>Bacillati</taxon>
        <taxon>Actinomycetota</taxon>
        <taxon>Actinomycetes</taxon>
        <taxon>Streptosporangiales</taxon>
        <taxon>Nocardiopsidaceae</taxon>
        <taxon>Nocardiopsis</taxon>
    </lineage>
</organism>
<name>J7L1J2_NOCAA</name>
<sequence length="957" mass="104700">MLGAAIRDAGPTLVQRIGRVCQGNASGRDLTRVARSTARYVLRAQSRAAPFGLFAGVAPTRFTSAVSGTIGVDHRPMARVSAAWTTAAVDRLESCEPEFTAHLPVVVNTLAVVRDDRILVEHQPEPGADQGTRSSLRLTAPARMVLETARTPTSWAQVEAALNTAFPDRGDAVRALVGTLVRHRVLLTCLHPPMDTPDPLRHLITAARGAGADRYPRAAAVLAHLEAAQRSLEDHDHAPEPAVRAAAMSRSRTALAAVAPVDAPTSVDLRLESDLDLPRTVSWQIQDAAGVLARLSPVRQCTPAWADYHRRFCERYGIGAVVPVTEVIDPDRGLGLPAGFHGSRLPTPPAQALSERDAVLLDLAQQAAVDGTGEIVVDDALLDRLGAAPLDAVWPHTELRVRVHATSREALDAGDFRVVVAGASRGAGTTVGRFLDLLPPSGRDPLLDLYRRLPTLRQDAILAQLTCPASSARGDQVSRTPVVLPTRLALGQHHPADPNALGLDDLAVTADPHRLHLVTRYGLRPVEPVVFHALEFTRAAHPQMRFLTELPWAFTAVLVPFSWGAATHLPYLPRVRWRQCVLAPARWRLDAHTLPGPHAPWQEWVDHLDQWRATRRVPAQVELGENDQRLRLNLDLSAHQDLVRSELVTAGRVFLREASTDRELGWIGGRAHELVATVTATQTPIRVRTLPGSAHPRSPEHLPGTMAGWCSLKLYGHPDRTTELITEEFPRLSASERALSWWFLRYRDPEPHLRVRIRVEGPEQLGAVHTWTRDLRERGLVATIVHDTYTPESGRFGPGAAMKAAETLFVADSRAVTSQLTTESTDHGTRVWAAVSMTDLVHHLLGDEPTARRWLIDHAPPGVTDRGEAQRTITLTHPDHDDRPALLRDAWQNRAEAASAYTKALADFGFTASHILPDLLHLHSTRLFGPDPDAERACLSLARAAALSWNARAKEGQ</sequence>
<proteinExistence type="predicted"/>
<reference evidence="4" key="2">
    <citation type="submission" date="2012-08" db="EMBL/GenBank/DDBJ databases">
        <title>Whole-genome sequence of Nocardiopsis alba strain ATCC BAA-2165 associated with honeybees.</title>
        <authorList>
            <person name="Qiao J."/>
            <person name="Chen L."/>
            <person name="Li Y."/>
            <person name="Wang J."/>
            <person name="Zhang W."/>
            <person name="Chen S."/>
        </authorList>
    </citation>
    <scope>NUCLEOTIDE SEQUENCE [LARGE SCALE GENOMIC DNA]</scope>
    <source>
        <strain evidence="4">ATCC BAA-2165 / BE74</strain>
    </source>
</reference>
<dbReference type="Proteomes" id="UP000003779">
    <property type="component" value="Chromosome"/>
</dbReference>
<gene>
    <name evidence="3" type="ordered locus">B005_2169</name>
</gene>
<dbReference type="InterPro" id="IPR023809">
    <property type="entry name" value="Thiopep_bacteriocin_synth_dom"/>
</dbReference>
<dbReference type="InterPro" id="IPR006827">
    <property type="entry name" value="Lant_deHydtase_N"/>
</dbReference>
<dbReference type="PATRIC" id="fig|1205910.3.peg.2046"/>
<reference evidence="3 4" key="1">
    <citation type="journal article" date="2012" name="J. Bacteriol.">
        <title>Whole-Genome Sequence of Nocardiopsis alba Strain ATCC BAA-2165, Associated with Honeybees.</title>
        <authorList>
            <person name="Qiao J."/>
            <person name="Chen L."/>
            <person name="Li Y."/>
            <person name="Wang J."/>
            <person name="Zhang W."/>
            <person name="Chen S."/>
        </authorList>
    </citation>
    <scope>NUCLEOTIDE SEQUENCE [LARGE SCALE GENOMIC DNA]</scope>
    <source>
        <strain evidence="4">ATCC BAA-2165 / BE74</strain>
    </source>
</reference>
<dbReference type="Pfam" id="PF04738">
    <property type="entry name" value="Lant_dehydr_N"/>
    <property type="match status" value="1"/>
</dbReference>
<evidence type="ECO:0000313" key="4">
    <source>
        <dbReference type="Proteomes" id="UP000003779"/>
    </source>
</evidence>
<dbReference type="EMBL" id="CP003788">
    <property type="protein sequence ID" value="AFR07513.1"/>
    <property type="molecule type" value="Genomic_DNA"/>
</dbReference>
<dbReference type="STRING" id="1205910.B005_2169"/>
<evidence type="ECO:0000259" key="2">
    <source>
        <dbReference type="Pfam" id="PF14028"/>
    </source>
</evidence>
<dbReference type="eggNOG" id="ENOG502Z81U">
    <property type="taxonomic scope" value="Bacteria"/>
</dbReference>
<evidence type="ECO:0000313" key="3">
    <source>
        <dbReference type="EMBL" id="AFR07513.1"/>
    </source>
</evidence>
<protein>
    <submittedName>
        <fullName evidence="3">Thiopeptide-type bacteriocin biosynthesis domain protein</fullName>
    </submittedName>
</protein>
<evidence type="ECO:0000259" key="1">
    <source>
        <dbReference type="Pfam" id="PF04738"/>
    </source>
</evidence>
<accession>J7L1J2</accession>